<dbReference type="RefSeq" id="WP_130109883.1">
    <property type="nucleotide sequence ID" value="NZ_CP035806.1"/>
</dbReference>
<feature type="region of interest" description="Disordered" evidence="1">
    <location>
        <begin position="39"/>
        <end position="108"/>
    </location>
</feature>
<dbReference type="OrthoDB" id="4988474at2"/>
<dbReference type="KEGG" id="ltr:EVS81_07815"/>
<evidence type="ECO:0000256" key="1">
    <source>
        <dbReference type="SAM" id="MobiDB-lite"/>
    </source>
</evidence>
<keyword evidence="3" id="KW-1185">Reference proteome</keyword>
<name>A0A4P6KFM0_9MICO</name>
<proteinExistence type="predicted"/>
<protein>
    <submittedName>
        <fullName evidence="2">Uncharacterized protein</fullName>
    </submittedName>
</protein>
<dbReference type="Proteomes" id="UP000289260">
    <property type="component" value="Chromosome"/>
</dbReference>
<gene>
    <name evidence="2" type="ORF">EVS81_07815</name>
</gene>
<organism evidence="2 3">
    <name type="scientific">Leucobacter triazinivorans</name>
    <dbReference type="NCBI Taxonomy" id="1784719"/>
    <lineage>
        <taxon>Bacteria</taxon>
        <taxon>Bacillati</taxon>
        <taxon>Actinomycetota</taxon>
        <taxon>Actinomycetes</taxon>
        <taxon>Micrococcales</taxon>
        <taxon>Microbacteriaceae</taxon>
        <taxon>Leucobacter</taxon>
    </lineage>
</organism>
<evidence type="ECO:0000313" key="3">
    <source>
        <dbReference type="Proteomes" id="UP000289260"/>
    </source>
</evidence>
<dbReference type="AlphaFoldDB" id="A0A4P6KFM0"/>
<evidence type="ECO:0000313" key="2">
    <source>
        <dbReference type="EMBL" id="QBE48748.1"/>
    </source>
</evidence>
<dbReference type="Gene3D" id="1.20.120.20">
    <property type="entry name" value="Apolipoprotein"/>
    <property type="match status" value="1"/>
</dbReference>
<reference evidence="2 3" key="1">
    <citation type="submission" date="2019-02" db="EMBL/GenBank/DDBJ databases">
        <authorList>
            <person name="Sun L."/>
            <person name="Pan D."/>
            <person name="Wu X."/>
        </authorList>
    </citation>
    <scope>NUCLEOTIDE SEQUENCE [LARGE SCALE GENOMIC DNA]</scope>
    <source>
        <strain evidence="2 3">JW-1</strain>
    </source>
</reference>
<dbReference type="EMBL" id="CP035806">
    <property type="protein sequence ID" value="QBE48748.1"/>
    <property type="molecule type" value="Genomic_DNA"/>
</dbReference>
<sequence>MAIEIKFLSNVVRFLKGTNDMEEALDDVADTLDDVAKDAKKAGDKTGDALTDAAKDAKRAGDKIGDEISDGAKDAEQSVERLERTFKDMADTARRETGDASDAMRSDMRDGATGASEAVTEFGDEAVQNMSETFSSFRGEAEDFAQIAQDTFGGVISALGPVGMAAGAAGAIGIGMIMASLEEGEEAAQDMRDRVGELAGQLIEIGGDPVAQLDAIVEGLKDLASESEEGETSLADLRAAAEGSATGFQRLADAYAGNTEGLRDMLEAEKERLAAAETSYNQDKRWDQEKTKNLRDQRDGLRTIVDGLEKASTAAEEAEAEEAAWLASNGPAYEAKAEAIDSLQGELNDAIGSYGDFIDAETGATDPAGYLAAMQARMDATANFNSNVQDLASRFGLSHDEVQAILDKGLDFAPMLQDLINGGYDEQYVEQLRAMLDGGQSIVDGTPITAKMTGEADTEGAVSALEAASADRDTTIKGSAETRTAARDLDGVADKKRTAKITAKAQTTLASSALRSVARNRTAKITAQASTWAAEQALNRLTRARTVQVTADVRTREGKPVP</sequence>
<accession>A0A4P6KFM0</accession>